<evidence type="ECO:0008006" key="3">
    <source>
        <dbReference type="Google" id="ProtNLM"/>
    </source>
</evidence>
<dbReference type="InterPro" id="IPR038570">
    <property type="entry name" value="HicA_sf"/>
</dbReference>
<sequence>MSKKLLPHKNKEIVAKLKKNGFLLKMGAKNCKHFFCWKKDKNGQEWSALVSKNPSALMPNGTLGNIIRTSGKPKEEFCRRKI</sequence>
<comment type="caution">
    <text evidence="1">The sequence shown here is derived from an EMBL/GenBank/DDBJ whole genome shotgun (WGS) entry which is preliminary data.</text>
</comment>
<gene>
    <name evidence="1" type="ORF">US31_C0001G0013</name>
</gene>
<dbReference type="Proteomes" id="UP000034508">
    <property type="component" value="Unassembled WGS sequence"/>
</dbReference>
<dbReference type="AlphaFoldDB" id="A0A0G0IS37"/>
<reference evidence="1 2" key="1">
    <citation type="journal article" date="2015" name="Nature">
        <title>rRNA introns, odd ribosomes, and small enigmatic genomes across a large radiation of phyla.</title>
        <authorList>
            <person name="Brown C.T."/>
            <person name="Hug L.A."/>
            <person name="Thomas B.C."/>
            <person name="Sharon I."/>
            <person name="Castelle C.J."/>
            <person name="Singh A."/>
            <person name="Wilkins M.J."/>
            <person name="Williams K.H."/>
            <person name="Banfield J.F."/>
        </authorList>
    </citation>
    <scope>NUCLEOTIDE SEQUENCE [LARGE SCALE GENOMIC DNA]</scope>
</reference>
<accession>A0A0G0IS37</accession>
<dbReference type="Gene3D" id="3.30.920.30">
    <property type="entry name" value="Hypothetical protein"/>
    <property type="match status" value="1"/>
</dbReference>
<name>A0A0G0IS37_9BACT</name>
<dbReference type="EMBL" id="LBSM01000001">
    <property type="protein sequence ID" value="KKQ18826.1"/>
    <property type="molecule type" value="Genomic_DNA"/>
</dbReference>
<evidence type="ECO:0000313" key="1">
    <source>
        <dbReference type="EMBL" id="KKQ18826.1"/>
    </source>
</evidence>
<proteinExistence type="predicted"/>
<protein>
    <recommendedName>
        <fullName evidence="3">YcfA family protein</fullName>
    </recommendedName>
</protein>
<organism evidence="1 2">
    <name type="scientific">Berkelbacteria bacterium GW2011_GWA1_36_9</name>
    <dbReference type="NCBI Taxonomy" id="1618331"/>
    <lineage>
        <taxon>Bacteria</taxon>
        <taxon>Candidatus Berkelbacteria</taxon>
    </lineage>
</organism>
<evidence type="ECO:0000313" key="2">
    <source>
        <dbReference type="Proteomes" id="UP000034508"/>
    </source>
</evidence>